<comment type="similarity">
    <text evidence="1">Belongs to the DedA family.</text>
</comment>
<dbReference type="Proteomes" id="UP000618579">
    <property type="component" value="Unassembled WGS sequence"/>
</dbReference>
<feature type="transmembrane region" description="Helical" evidence="2">
    <location>
        <begin position="52"/>
        <end position="81"/>
    </location>
</feature>
<dbReference type="InterPro" id="IPR032816">
    <property type="entry name" value="VTT_dom"/>
</dbReference>
<feature type="transmembrane region" description="Helical" evidence="2">
    <location>
        <begin position="138"/>
        <end position="157"/>
    </location>
</feature>
<sequence>MSYDNLVSLIQQYGYVALFVALWLGIVGMPIPDEVVVMIGGAMTANGMLHPIPAFILTYLGVVSGLSVGYVLGRIFGLYILDRLRRKKGMDKYFNFSEKLMQKYGNFALSISYFFPIIRHVMPYMAGLNQMSFRRYAIYSYTAGFVWTLLFFTIGHLVGDHAQRIGMLIYSYGLQFLWLPLALILIKVFLRRKRNETDRASGRR</sequence>
<evidence type="ECO:0000259" key="3">
    <source>
        <dbReference type="Pfam" id="PF09335"/>
    </source>
</evidence>
<evidence type="ECO:0000313" key="5">
    <source>
        <dbReference type="Proteomes" id="UP000618579"/>
    </source>
</evidence>
<evidence type="ECO:0000313" key="4">
    <source>
        <dbReference type="EMBL" id="NOU98531.1"/>
    </source>
</evidence>
<evidence type="ECO:0000256" key="1">
    <source>
        <dbReference type="ARBA" id="ARBA00010792"/>
    </source>
</evidence>
<dbReference type="PANTHER" id="PTHR42709:SF9">
    <property type="entry name" value="ALKALINE PHOSPHATASE LIKE PROTEIN"/>
    <property type="match status" value="1"/>
</dbReference>
<dbReference type="EMBL" id="WHNZ01000007">
    <property type="protein sequence ID" value="NOU98531.1"/>
    <property type="molecule type" value="Genomic_DNA"/>
</dbReference>
<feature type="transmembrane region" description="Helical" evidence="2">
    <location>
        <begin position="12"/>
        <end position="32"/>
    </location>
</feature>
<keyword evidence="2" id="KW-0812">Transmembrane</keyword>
<dbReference type="Pfam" id="PF09335">
    <property type="entry name" value="VTT_dom"/>
    <property type="match status" value="1"/>
</dbReference>
<keyword evidence="5" id="KW-1185">Reference proteome</keyword>
<accession>A0ABX1ZEM5</accession>
<reference evidence="4 5" key="1">
    <citation type="submission" date="2019-10" db="EMBL/GenBank/DDBJ databases">
        <title>Description of Paenibacillus pedi sp. nov.</title>
        <authorList>
            <person name="Carlier A."/>
            <person name="Qi S."/>
        </authorList>
    </citation>
    <scope>NUCLEOTIDE SEQUENCE [LARGE SCALE GENOMIC DNA]</scope>
    <source>
        <strain evidence="4 5">LMG 31457</strain>
    </source>
</reference>
<keyword evidence="2" id="KW-0472">Membrane</keyword>
<comment type="caution">
    <text evidence="4">The sequence shown here is derived from an EMBL/GenBank/DDBJ whole genome shotgun (WGS) entry which is preliminary data.</text>
</comment>
<name>A0ABX1ZEM5_9BACL</name>
<feature type="domain" description="VTT" evidence="3">
    <location>
        <begin position="31"/>
        <end position="156"/>
    </location>
</feature>
<organism evidence="4 5">
    <name type="scientific">Paenibacillus planticolens</name>
    <dbReference type="NCBI Taxonomy" id="2654976"/>
    <lineage>
        <taxon>Bacteria</taxon>
        <taxon>Bacillati</taxon>
        <taxon>Bacillota</taxon>
        <taxon>Bacilli</taxon>
        <taxon>Bacillales</taxon>
        <taxon>Paenibacillaceae</taxon>
        <taxon>Paenibacillus</taxon>
    </lineage>
</organism>
<proteinExistence type="inferred from homology"/>
<evidence type="ECO:0000256" key="2">
    <source>
        <dbReference type="SAM" id="Phobius"/>
    </source>
</evidence>
<protein>
    <submittedName>
        <fullName evidence="4">DedA family protein</fullName>
    </submittedName>
</protein>
<dbReference type="InterPro" id="IPR051311">
    <property type="entry name" value="DedA_domain"/>
</dbReference>
<dbReference type="RefSeq" id="WP_171681421.1">
    <property type="nucleotide sequence ID" value="NZ_WHNZ01000007.1"/>
</dbReference>
<keyword evidence="2" id="KW-1133">Transmembrane helix</keyword>
<feature type="transmembrane region" description="Helical" evidence="2">
    <location>
        <begin position="169"/>
        <end position="190"/>
    </location>
</feature>
<dbReference type="PANTHER" id="PTHR42709">
    <property type="entry name" value="ALKALINE PHOSPHATASE LIKE PROTEIN"/>
    <property type="match status" value="1"/>
</dbReference>
<gene>
    <name evidence="4" type="ORF">GC097_00625</name>
</gene>